<feature type="compositionally biased region" description="Basic and acidic residues" evidence="8">
    <location>
        <begin position="31"/>
        <end position="48"/>
    </location>
</feature>
<dbReference type="PANTHER" id="PTHR10283:SF82">
    <property type="entry name" value="SOLUTE CARRIER FAMILY 13 MEMBER 2"/>
    <property type="match status" value="1"/>
</dbReference>
<keyword evidence="6 9" id="KW-0472">Membrane</keyword>
<feature type="transmembrane region" description="Helical" evidence="9">
    <location>
        <begin position="490"/>
        <end position="510"/>
    </location>
</feature>
<accession>A0ABQ2LZI8</accession>
<dbReference type="PANTHER" id="PTHR10283">
    <property type="entry name" value="SOLUTE CARRIER FAMILY 13 MEMBER"/>
    <property type="match status" value="1"/>
</dbReference>
<feature type="transmembrane region" description="Helical" evidence="9">
    <location>
        <begin position="425"/>
        <end position="448"/>
    </location>
</feature>
<keyword evidence="11" id="KW-1185">Reference proteome</keyword>
<dbReference type="RefSeq" id="WP_188805727.1">
    <property type="nucleotide sequence ID" value="NZ_BAAAOU010000005.1"/>
</dbReference>
<feature type="region of interest" description="Disordered" evidence="8">
    <location>
        <begin position="1"/>
        <end position="48"/>
    </location>
</feature>
<evidence type="ECO:0000256" key="4">
    <source>
        <dbReference type="ARBA" id="ARBA00022692"/>
    </source>
</evidence>
<evidence type="ECO:0000256" key="6">
    <source>
        <dbReference type="ARBA" id="ARBA00023136"/>
    </source>
</evidence>
<dbReference type="Proteomes" id="UP000642509">
    <property type="component" value="Unassembled WGS sequence"/>
</dbReference>
<feature type="transmembrane region" description="Helical" evidence="9">
    <location>
        <begin position="169"/>
        <end position="187"/>
    </location>
</feature>
<evidence type="ECO:0000256" key="3">
    <source>
        <dbReference type="ARBA" id="ARBA00020150"/>
    </source>
</evidence>
<comment type="subcellular location">
    <subcellularLocation>
        <location evidence="1">Membrane</location>
        <topology evidence="1">Multi-pass membrane protein</topology>
    </subcellularLocation>
</comment>
<evidence type="ECO:0000313" key="10">
    <source>
        <dbReference type="EMBL" id="GGO45070.1"/>
    </source>
</evidence>
<comment type="similarity">
    <text evidence="2">Belongs to the SLC13A/DASS transporter (TC 2.A.47) family. NADC subfamily.</text>
</comment>
<organism evidence="10 11">
    <name type="scientific">Citricoccus zhacaiensis</name>
    <dbReference type="NCBI Taxonomy" id="489142"/>
    <lineage>
        <taxon>Bacteria</taxon>
        <taxon>Bacillati</taxon>
        <taxon>Actinomycetota</taxon>
        <taxon>Actinomycetes</taxon>
        <taxon>Micrococcales</taxon>
        <taxon>Micrococcaceae</taxon>
        <taxon>Citricoccus</taxon>
    </lineage>
</organism>
<evidence type="ECO:0000256" key="7">
    <source>
        <dbReference type="ARBA" id="ARBA00031174"/>
    </source>
</evidence>
<feature type="transmembrane region" description="Helical" evidence="9">
    <location>
        <begin position="88"/>
        <end position="118"/>
    </location>
</feature>
<keyword evidence="4 9" id="KW-0812">Transmembrane</keyword>
<evidence type="ECO:0000256" key="2">
    <source>
        <dbReference type="ARBA" id="ARBA00006772"/>
    </source>
</evidence>
<feature type="transmembrane region" description="Helical" evidence="9">
    <location>
        <begin position="279"/>
        <end position="301"/>
    </location>
</feature>
<evidence type="ECO:0000313" key="11">
    <source>
        <dbReference type="Proteomes" id="UP000642509"/>
    </source>
</evidence>
<feature type="transmembrane region" description="Helical" evidence="9">
    <location>
        <begin position="335"/>
        <end position="355"/>
    </location>
</feature>
<dbReference type="EMBL" id="BMLQ01000004">
    <property type="protein sequence ID" value="GGO45070.1"/>
    <property type="molecule type" value="Genomic_DNA"/>
</dbReference>
<feature type="transmembrane region" description="Helical" evidence="9">
    <location>
        <begin position="130"/>
        <end position="148"/>
    </location>
</feature>
<feature type="transmembrane region" description="Helical" evidence="9">
    <location>
        <begin position="361"/>
        <end position="382"/>
    </location>
</feature>
<feature type="transmembrane region" description="Helical" evidence="9">
    <location>
        <begin position="193"/>
        <end position="210"/>
    </location>
</feature>
<dbReference type="CDD" id="cd01115">
    <property type="entry name" value="SLC13_permease"/>
    <property type="match status" value="1"/>
</dbReference>
<evidence type="ECO:0000256" key="1">
    <source>
        <dbReference type="ARBA" id="ARBA00004141"/>
    </source>
</evidence>
<feature type="transmembrane region" description="Helical" evidence="9">
    <location>
        <begin position="238"/>
        <end position="259"/>
    </location>
</feature>
<keyword evidence="5 9" id="KW-1133">Transmembrane helix</keyword>
<comment type="caution">
    <text evidence="10">The sequence shown here is derived from an EMBL/GenBank/DDBJ whole genome shotgun (WGS) entry which is preliminary data.</text>
</comment>
<evidence type="ECO:0000256" key="5">
    <source>
        <dbReference type="ARBA" id="ARBA00022989"/>
    </source>
</evidence>
<evidence type="ECO:0000256" key="8">
    <source>
        <dbReference type="SAM" id="MobiDB-lite"/>
    </source>
</evidence>
<protein>
    <recommendedName>
        <fullName evidence="3">Sodium-dependent dicarboxylate transporter SdcS</fullName>
    </recommendedName>
    <alternativeName>
        <fullName evidence="7">Na(+)/dicarboxylate symporter</fullName>
    </alternativeName>
</protein>
<feature type="transmembrane region" description="Helical" evidence="9">
    <location>
        <begin position="57"/>
        <end position="76"/>
    </location>
</feature>
<proteinExistence type="inferred from homology"/>
<feature type="transmembrane region" description="Helical" evidence="9">
    <location>
        <begin position="517"/>
        <end position="541"/>
    </location>
</feature>
<dbReference type="NCBIfam" id="TIGR00785">
    <property type="entry name" value="dass"/>
    <property type="match status" value="1"/>
</dbReference>
<dbReference type="InterPro" id="IPR001898">
    <property type="entry name" value="SLC13A/DASS"/>
</dbReference>
<reference evidence="11" key="1">
    <citation type="journal article" date="2019" name="Int. J. Syst. Evol. Microbiol.">
        <title>The Global Catalogue of Microorganisms (GCM) 10K type strain sequencing project: providing services to taxonomists for standard genome sequencing and annotation.</title>
        <authorList>
            <consortium name="The Broad Institute Genomics Platform"/>
            <consortium name="The Broad Institute Genome Sequencing Center for Infectious Disease"/>
            <person name="Wu L."/>
            <person name="Ma J."/>
        </authorList>
    </citation>
    <scope>NUCLEOTIDE SEQUENCE [LARGE SCALE GENOMIC DNA]</scope>
    <source>
        <strain evidence="11">CGMCC 1.7064</strain>
    </source>
</reference>
<gene>
    <name evidence="10" type="ORF">GCM10010977_16930</name>
</gene>
<sequence length="544" mass="57088">MSDTAGQARSETTDPTPREPTEPSESAGRGRSTDHTDHRSPGEKAPGDERNLHLRRWIGFGAGLVLAAVVFLAMPADVEHNARLTAAVAVLMAVWWMTEAIPIPATALLPLILFPVFGEDIGVDDVGASYGNNIIFLFMGGFMLALAMQRWDLHRRIALVTVRAMGTRPGGVVAGFMIATGFLSMWVSNTATAVMMIPIGVSVLTLVVAADKSNPVEESSDPTSGEVKDAVIKSNFGTALMLGIAYAASVGSLGTLIGTPPNALLAGYMAESHGVTIGFGQWMLVGVPLSIVMMFIVWFLLTRVLFKAEIKEIPGGRELISDELSKLGRMSSGEIRVLAIFVLAAASWITIPLLFEDLISDAGIAMVAGLLLFLLPAGAARGVRLLDWESAVKLPWGVLLLFGGGLALSAQFSESGLADWIGEQVAGLSGIPVWLLVAIMATAILFLTELTSNTATAATFLPVAGGVAMGVGIDPLLLCIPVALAATCAFMLPVATPPNAIAFGSGYVTIGQMVKGGLYLNLIGIVLITLVTMTLGVWAFGLVF</sequence>
<dbReference type="Pfam" id="PF00939">
    <property type="entry name" value="Na_sulph_symp"/>
    <property type="match status" value="1"/>
</dbReference>
<name>A0ABQ2LZI8_9MICC</name>
<evidence type="ECO:0000256" key="9">
    <source>
        <dbReference type="SAM" id="Phobius"/>
    </source>
</evidence>
<feature type="transmembrane region" description="Helical" evidence="9">
    <location>
        <begin position="460"/>
        <end position="484"/>
    </location>
</feature>
<feature type="transmembrane region" description="Helical" evidence="9">
    <location>
        <begin position="394"/>
        <end position="413"/>
    </location>
</feature>